<comment type="caution">
    <text evidence="12">The sequence shown here is derived from an EMBL/GenBank/DDBJ whole genome shotgun (WGS) entry which is preliminary data.</text>
</comment>
<dbReference type="PROSITE" id="PS50110">
    <property type="entry name" value="RESPONSE_REGULATORY"/>
    <property type="match status" value="1"/>
</dbReference>
<dbReference type="InterPro" id="IPR001867">
    <property type="entry name" value="OmpR/PhoB-type_DNA-bd"/>
</dbReference>
<evidence type="ECO:0000256" key="2">
    <source>
        <dbReference type="ARBA" id="ARBA00022553"/>
    </source>
</evidence>
<dbReference type="GO" id="GO:0005829">
    <property type="term" value="C:cytosol"/>
    <property type="evidence" value="ECO:0007669"/>
    <property type="project" value="TreeGrafter"/>
</dbReference>
<dbReference type="GO" id="GO:0000156">
    <property type="term" value="F:phosphorelay response regulator activity"/>
    <property type="evidence" value="ECO:0007669"/>
    <property type="project" value="TreeGrafter"/>
</dbReference>
<dbReference type="Pfam" id="PF00486">
    <property type="entry name" value="Trans_reg_C"/>
    <property type="match status" value="1"/>
</dbReference>
<evidence type="ECO:0000256" key="7">
    <source>
        <dbReference type="ARBA" id="ARBA00024867"/>
    </source>
</evidence>
<dbReference type="GO" id="GO:0032993">
    <property type="term" value="C:protein-DNA complex"/>
    <property type="evidence" value="ECO:0007669"/>
    <property type="project" value="TreeGrafter"/>
</dbReference>
<dbReference type="SUPFAM" id="SSF52172">
    <property type="entry name" value="CheY-like"/>
    <property type="match status" value="1"/>
</dbReference>
<dbReference type="SMART" id="SM00448">
    <property type="entry name" value="REC"/>
    <property type="match status" value="1"/>
</dbReference>
<dbReference type="PANTHER" id="PTHR48111">
    <property type="entry name" value="REGULATOR OF RPOS"/>
    <property type="match status" value="1"/>
</dbReference>
<keyword evidence="3" id="KW-0902">Two-component regulatory system</keyword>
<name>A0A2V3YM09_9FIRM</name>
<dbReference type="Gene3D" id="1.10.10.10">
    <property type="entry name" value="Winged helix-like DNA-binding domain superfamily/Winged helix DNA-binding domain"/>
    <property type="match status" value="1"/>
</dbReference>
<keyword evidence="5 9" id="KW-0238">DNA-binding</keyword>
<evidence type="ECO:0000259" key="11">
    <source>
        <dbReference type="PROSITE" id="PS51755"/>
    </source>
</evidence>
<dbReference type="InterPro" id="IPR001789">
    <property type="entry name" value="Sig_transdc_resp-reg_receiver"/>
</dbReference>
<dbReference type="PROSITE" id="PS51755">
    <property type="entry name" value="OMPR_PHOB"/>
    <property type="match status" value="1"/>
</dbReference>
<organism evidence="12 13">
    <name type="scientific">Hungatella effluvii</name>
    <dbReference type="NCBI Taxonomy" id="1096246"/>
    <lineage>
        <taxon>Bacteria</taxon>
        <taxon>Bacillati</taxon>
        <taxon>Bacillota</taxon>
        <taxon>Clostridia</taxon>
        <taxon>Lachnospirales</taxon>
        <taxon>Lachnospiraceae</taxon>
        <taxon>Hungatella</taxon>
    </lineage>
</organism>
<comment type="function">
    <text evidence="7">May play the central regulatory role in sporulation. It may be an element of the effector pathway responsible for the activation of sporulation genes in response to nutritional stress. Spo0A may act in concert with spo0H (a sigma factor) to control the expression of some genes that are critical to the sporulation process.</text>
</comment>
<dbReference type="CDD" id="cd17574">
    <property type="entry name" value="REC_OmpR"/>
    <property type="match status" value="1"/>
</dbReference>
<protein>
    <recommendedName>
        <fullName evidence="1">Stage 0 sporulation protein A homolog</fullName>
    </recommendedName>
</protein>
<evidence type="ECO:0000256" key="1">
    <source>
        <dbReference type="ARBA" id="ARBA00018672"/>
    </source>
</evidence>
<feature type="DNA-binding region" description="OmpR/PhoB-type" evidence="9">
    <location>
        <begin position="127"/>
        <end position="229"/>
    </location>
</feature>
<accession>A0A2V3YM09</accession>
<evidence type="ECO:0000256" key="8">
    <source>
        <dbReference type="PROSITE-ProRule" id="PRU00169"/>
    </source>
</evidence>
<sequence>MKKYRILLVEDSEEIAAYNRTELEKSGYSVETAGCLDEARKKLELFKPDLLVLDIMLPDGSGVDLCREIREAASSLPILFLSGLGESEQIVKGLRAGGDDYMVKPYRVEELQARIEASLRRLEMMAGSRMTAEGCCLFLDAKTQRAYINEWDLMLKPKEYRLLEFLMRNRNRYTGAAELYGEIWGMESNEDVRTVFVHISNIRSKMRQTYNCCPIVIEGFKNKGYRLVVSNEGDD</sequence>
<dbReference type="Pfam" id="PF00072">
    <property type="entry name" value="Response_reg"/>
    <property type="match status" value="1"/>
</dbReference>
<dbReference type="GO" id="GO:0006355">
    <property type="term" value="P:regulation of DNA-templated transcription"/>
    <property type="evidence" value="ECO:0007669"/>
    <property type="project" value="InterPro"/>
</dbReference>
<evidence type="ECO:0000256" key="5">
    <source>
        <dbReference type="ARBA" id="ARBA00023125"/>
    </source>
</evidence>
<dbReference type="SMART" id="SM00862">
    <property type="entry name" value="Trans_reg_C"/>
    <property type="match status" value="1"/>
</dbReference>
<dbReference type="InterPro" id="IPR011006">
    <property type="entry name" value="CheY-like_superfamily"/>
</dbReference>
<evidence type="ECO:0000256" key="6">
    <source>
        <dbReference type="ARBA" id="ARBA00023163"/>
    </source>
</evidence>
<keyword evidence="2 8" id="KW-0597">Phosphoprotein</keyword>
<evidence type="ECO:0000259" key="10">
    <source>
        <dbReference type="PROSITE" id="PS50110"/>
    </source>
</evidence>
<dbReference type="RefSeq" id="WP_167437528.1">
    <property type="nucleotide sequence ID" value="NZ_QJKD01000003.1"/>
</dbReference>
<evidence type="ECO:0000256" key="9">
    <source>
        <dbReference type="PROSITE-ProRule" id="PRU01091"/>
    </source>
</evidence>
<feature type="modified residue" description="4-aspartylphosphate" evidence="8">
    <location>
        <position position="54"/>
    </location>
</feature>
<keyword evidence="6" id="KW-0804">Transcription</keyword>
<dbReference type="InterPro" id="IPR036388">
    <property type="entry name" value="WH-like_DNA-bd_sf"/>
</dbReference>
<keyword evidence="4" id="KW-0805">Transcription regulation</keyword>
<dbReference type="Proteomes" id="UP000248057">
    <property type="component" value="Unassembled WGS sequence"/>
</dbReference>
<feature type="domain" description="Response regulatory" evidence="10">
    <location>
        <begin position="5"/>
        <end position="119"/>
    </location>
</feature>
<dbReference type="AlphaFoldDB" id="A0A2V3YM09"/>
<evidence type="ECO:0000313" key="12">
    <source>
        <dbReference type="EMBL" id="PXX54973.1"/>
    </source>
</evidence>
<proteinExistence type="predicted"/>
<gene>
    <name evidence="12" type="ORF">DFR60_10323</name>
</gene>
<dbReference type="CDD" id="cd00383">
    <property type="entry name" value="trans_reg_C"/>
    <property type="match status" value="1"/>
</dbReference>
<dbReference type="GO" id="GO:0000976">
    <property type="term" value="F:transcription cis-regulatory region binding"/>
    <property type="evidence" value="ECO:0007669"/>
    <property type="project" value="TreeGrafter"/>
</dbReference>
<dbReference type="PANTHER" id="PTHR48111:SF40">
    <property type="entry name" value="PHOSPHATE REGULON TRANSCRIPTIONAL REGULATORY PROTEIN PHOB"/>
    <property type="match status" value="1"/>
</dbReference>
<dbReference type="Gene3D" id="3.40.50.2300">
    <property type="match status" value="1"/>
</dbReference>
<dbReference type="GeneID" id="86060539"/>
<evidence type="ECO:0000256" key="4">
    <source>
        <dbReference type="ARBA" id="ARBA00023015"/>
    </source>
</evidence>
<keyword evidence="13" id="KW-1185">Reference proteome</keyword>
<dbReference type="EMBL" id="QJKD01000003">
    <property type="protein sequence ID" value="PXX54973.1"/>
    <property type="molecule type" value="Genomic_DNA"/>
</dbReference>
<reference evidence="12 13" key="1">
    <citation type="submission" date="2018-05" db="EMBL/GenBank/DDBJ databases">
        <title>Genomic Encyclopedia of Type Strains, Phase IV (KMG-IV): sequencing the most valuable type-strain genomes for metagenomic binning, comparative biology and taxonomic classification.</title>
        <authorList>
            <person name="Goeker M."/>
        </authorList>
    </citation>
    <scope>NUCLEOTIDE SEQUENCE [LARGE SCALE GENOMIC DNA]</scope>
    <source>
        <strain evidence="12 13">DSM 24995</strain>
    </source>
</reference>
<evidence type="ECO:0000256" key="3">
    <source>
        <dbReference type="ARBA" id="ARBA00023012"/>
    </source>
</evidence>
<dbReference type="InterPro" id="IPR039420">
    <property type="entry name" value="WalR-like"/>
</dbReference>
<evidence type="ECO:0000313" key="13">
    <source>
        <dbReference type="Proteomes" id="UP000248057"/>
    </source>
</evidence>
<feature type="domain" description="OmpR/PhoB-type" evidence="11">
    <location>
        <begin position="127"/>
        <end position="229"/>
    </location>
</feature>